<evidence type="ECO:0000256" key="1">
    <source>
        <dbReference type="PROSITE-ProRule" id="PRU00339"/>
    </source>
</evidence>
<protein>
    <recommendedName>
        <fullName evidence="5">Tetratricopeptide repeat-containing protein</fullName>
    </recommendedName>
</protein>
<dbReference type="OrthoDB" id="1253697at2"/>
<dbReference type="RefSeq" id="WP_093144475.1">
    <property type="nucleotide sequence ID" value="NZ_BMWO01000005.1"/>
</dbReference>
<dbReference type="InterPro" id="IPR011990">
    <property type="entry name" value="TPR-like_helical_dom_sf"/>
</dbReference>
<dbReference type="Gene3D" id="1.25.40.10">
    <property type="entry name" value="Tetratricopeptide repeat domain"/>
    <property type="match status" value="2"/>
</dbReference>
<keyword evidence="2" id="KW-0472">Membrane</keyword>
<proteinExistence type="predicted"/>
<gene>
    <name evidence="3" type="ORF">SAMN05421855_103327</name>
</gene>
<keyword evidence="2" id="KW-0812">Transmembrane</keyword>
<organism evidence="3 4">
    <name type="scientific">Ulvibacter litoralis</name>
    <dbReference type="NCBI Taxonomy" id="227084"/>
    <lineage>
        <taxon>Bacteria</taxon>
        <taxon>Pseudomonadati</taxon>
        <taxon>Bacteroidota</taxon>
        <taxon>Flavobacteriia</taxon>
        <taxon>Flavobacteriales</taxon>
        <taxon>Flavobacteriaceae</taxon>
        <taxon>Ulvibacter</taxon>
    </lineage>
</organism>
<evidence type="ECO:0008006" key="5">
    <source>
        <dbReference type="Google" id="ProtNLM"/>
    </source>
</evidence>
<dbReference type="STRING" id="227084.SAMN05421855_103327"/>
<dbReference type="PROSITE" id="PS50005">
    <property type="entry name" value="TPR"/>
    <property type="match status" value="1"/>
</dbReference>
<sequence length="387" mass="44381">MTIANYISSVSLVSFLKQVSFCTLFFLINQNISAQTKLDSLINVAHLKVYEDPMSAIKMGEQIFNEASIAKTKINALMLISNGYLSKREYEKSLEYSLKTREFFDEIDDPKVKISVLNNIGMQHQQLLIYDKAIENLDEALKWAEKVTHKDSIASILGTNYAIRGFIYREQMSCDIALNYFNKSISEFKKALKVKKTMNANLSILNYNKGNCELQVSQIDSARVNFNKSIKYAKVINANSLYAFAKKGLSEVYTIEGNYNQAINELNEALKVSDSVGDLVLDQGIYKNLSDNYLAINNQAQYQLYFGKYSKTQKQIRKKERSTINSSITSLLEETKLQINQKKKELQKLQIVLLILIVFSLLFLSNRIIKSRKNYKKALKNLEKFKK</sequence>
<dbReference type="EMBL" id="FNBA01000003">
    <property type="protein sequence ID" value="SDE91565.1"/>
    <property type="molecule type" value="Genomic_DNA"/>
</dbReference>
<evidence type="ECO:0000313" key="3">
    <source>
        <dbReference type="EMBL" id="SDE91565.1"/>
    </source>
</evidence>
<evidence type="ECO:0000313" key="4">
    <source>
        <dbReference type="Proteomes" id="UP000199321"/>
    </source>
</evidence>
<dbReference type="SUPFAM" id="SSF48452">
    <property type="entry name" value="TPR-like"/>
    <property type="match status" value="1"/>
</dbReference>
<reference evidence="3 4" key="1">
    <citation type="submission" date="2016-10" db="EMBL/GenBank/DDBJ databases">
        <authorList>
            <person name="de Groot N.N."/>
        </authorList>
    </citation>
    <scope>NUCLEOTIDE SEQUENCE [LARGE SCALE GENOMIC DNA]</scope>
    <source>
        <strain evidence="3 4">DSM 16195</strain>
    </source>
</reference>
<keyword evidence="4" id="KW-1185">Reference proteome</keyword>
<evidence type="ECO:0000256" key="2">
    <source>
        <dbReference type="SAM" id="Phobius"/>
    </source>
</evidence>
<keyword evidence="1" id="KW-0802">TPR repeat</keyword>
<dbReference type="InterPro" id="IPR019734">
    <property type="entry name" value="TPR_rpt"/>
</dbReference>
<feature type="repeat" description="TPR" evidence="1">
    <location>
        <begin position="243"/>
        <end position="276"/>
    </location>
</feature>
<dbReference type="AlphaFoldDB" id="A0A1G7GTX0"/>
<feature type="transmembrane region" description="Helical" evidence="2">
    <location>
        <begin position="349"/>
        <end position="369"/>
    </location>
</feature>
<keyword evidence="2" id="KW-1133">Transmembrane helix</keyword>
<name>A0A1G7GTX0_9FLAO</name>
<dbReference type="SMART" id="SM00028">
    <property type="entry name" value="TPR"/>
    <property type="match status" value="3"/>
</dbReference>
<dbReference type="Proteomes" id="UP000199321">
    <property type="component" value="Unassembled WGS sequence"/>
</dbReference>
<accession>A0A1G7GTX0</accession>